<name>A0A327M8G3_9PROT</name>
<dbReference type="Proteomes" id="UP000249065">
    <property type="component" value="Unassembled WGS sequence"/>
</dbReference>
<dbReference type="AlphaFoldDB" id="A0A327M8G3"/>
<gene>
    <name evidence="1" type="ORF">DOO78_11725</name>
</gene>
<organism evidence="1 2">
    <name type="scientific">Roseicella frigidaeris</name>
    <dbReference type="NCBI Taxonomy" id="2230885"/>
    <lineage>
        <taxon>Bacteria</taxon>
        <taxon>Pseudomonadati</taxon>
        <taxon>Pseudomonadota</taxon>
        <taxon>Alphaproteobacteria</taxon>
        <taxon>Acetobacterales</taxon>
        <taxon>Roseomonadaceae</taxon>
        <taxon>Roseicella</taxon>
    </lineage>
</organism>
<reference evidence="2" key="1">
    <citation type="submission" date="2018-06" db="EMBL/GenBank/DDBJ databases">
        <authorList>
            <person name="Khan S.A."/>
        </authorList>
    </citation>
    <scope>NUCLEOTIDE SEQUENCE [LARGE SCALE GENOMIC DNA]</scope>
    <source>
        <strain evidence="2">DB-1506</strain>
    </source>
</reference>
<comment type="caution">
    <text evidence="1">The sequence shown here is derived from an EMBL/GenBank/DDBJ whole genome shotgun (WGS) entry which is preliminary data.</text>
</comment>
<proteinExistence type="predicted"/>
<sequence length="165" mass="18894">MYFYLCRYLIERISWLCRDMRPSVQEGDGRVKIVFSRRGGLSYAEFRLYLEKLKSMTEEDIRIHWPVIDIDGIDAQDHSKRAGLQVADLNAASITSGLESDYYGNCELRYAQILKPLVYKRNDNYLSYGMKLYPGPERLSLNAQQGAFVQLFGGQIGENGRPPGP</sequence>
<protein>
    <submittedName>
        <fullName evidence="1">Uncharacterized protein</fullName>
    </submittedName>
</protein>
<dbReference type="EMBL" id="QLIX01000007">
    <property type="protein sequence ID" value="RAI58745.1"/>
    <property type="molecule type" value="Genomic_DNA"/>
</dbReference>
<evidence type="ECO:0000313" key="1">
    <source>
        <dbReference type="EMBL" id="RAI58745.1"/>
    </source>
</evidence>
<accession>A0A327M8G3</accession>
<evidence type="ECO:0000313" key="2">
    <source>
        <dbReference type="Proteomes" id="UP000249065"/>
    </source>
</evidence>
<dbReference type="OrthoDB" id="9792394at2"/>
<keyword evidence="2" id="KW-1185">Reference proteome</keyword>